<dbReference type="EC" id="5.1.1.3" evidence="2 7"/>
<dbReference type="Gene3D" id="3.40.50.1860">
    <property type="match status" value="2"/>
</dbReference>
<evidence type="ECO:0000256" key="4">
    <source>
        <dbReference type="ARBA" id="ARBA00022984"/>
    </source>
</evidence>
<keyword evidence="4 7" id="KW-0573">Peptidoglycan synthesis</keyword>
<dbReference type="FunFam" id="3.40.50.1860:FF:000001">
    <property type="entry name" value="Glutamate racemase"/>
    <property type="match status" value="1"/>
</dbReference>
<evidence type="ECO:0000313" key="8">
    <source>
        <dbReference type="EMBL" id="WIT11853.1"/>
    </source>
</evidence>
<keyword evidence="3 7" id="KW-0133">Cell shape</keyword>
<accession>A0AA95NGP0</accession>
<comment type="pathway">
    <text evidence="7">Cell wall biogenesis; peptidoglycan biosynthesis.</text>
</comment>
<comment type="function">
    <text evidence="7">Provides the (R)-glutamate required for cell wall biosynthesis.</text>
</comment>
<proteinExistence type="inferred from homology"/>
<dbReference type="InterPro" id="IPR018187">
    <property type="entry name" value="Asp/Glu_racemase_AS_1"/>
</dbReference>
<dbReference type="Proteomes" id="UP001177769">
    <property type="component" value="Chromosome"/>
</dbReference>
<dbReference type="GO" id="GO:0071555">
    <property type="term" value="P:cell wall organization"/>
    <property type="evidence" value="ECO:0007669"/>
    <property type="project" value="UniProtKB-KW"/>
</dbReference>
<sequence>MSKTNTPFIGVFDSGLGGLTVLKAVHAALPGVALRYVADSGYAPYGGRGADYIIDRSLAVAGHLLSLGAQMLVVACNTATVHAVEALRARWPQMPIVAIEPGIKPAVAATTNGRVGVLATVATLASGRYQALLQSHAGEVLVFSQPCPGLVDQIETGQLERPELLALIERYCAPLREARVDTVLLGCTHYPFVQPAIQAALGPQVRLLNIEVAVAKQVKRLWDGAGLPSGSAEPDIALSTTGELAPLQRLGRLALGGDFPAQRASI</sequence>
<dbReference type="PANTHER" id="PTHR21198:SF2">
    <property type="entry name" value="GLUTAMATE RACEMASE"/>
    <property type="match status" value="1"/>
</dbReference>
<feature type="binding site" evidence="7">
    <location>
        <begin position="13"/>
        <end position="14"/>
    </location>
    <ligand>
        <name>substrate</name>
    </ligand>
</feature>
<evidence type="ECO:0000256" key="5">
    <source>
        <dbReference type="ARBA" id="ARBA00023235"/>
    </source>
</evidence>
<dbReference type="PANTHER" id="PTHR21198">
    <property type="entry name" value="GLUTAMATE RACEMASE"/>
    <property type="match status" value="1"/>
</dbReference>
<feature type="active site" description="Proton donor/acceptor" evidence="7">
    <location>
        <position position="187"/>
    </location>
</feature>
<dbReference type="KEGG" id="pais:PFX98_23720"/>
<dbReference type="PROSITE" id="PS00924">
    <property type="entry name" value="ASP_GLU_RACEMASE_2"/>
    <property type="match status" value="1"/>
</dbReference>
<dbReference type="RefSeq" id="WP_285232939.1">
    <property type="nucleotide sequence ID" value="NZ_CP116346.1"/>
</dbReference>
<feature type="active site" description="Proton donor/acceptor" evidence="7">
    <location>
        <position position="76"/>
    </location>
</feature>
<feature type="binding site" evidence="7">
    <location>
        <begin position="77"/>
        <end position="78"/>
    </location>
    <ligand>
        <name>substrate</name>
    </ligand>
</feature>
<evidence type="ECO:0000256" key="3">
    <source>
        <dbReference type="ARBA" id="ARBA00022960"/>
    </source>
</evidence>
<keyword evidence="9" id="KW-1185">Reference proteome</keyword>
<dbReference type="Pfam" id="PF01177">
    <property type="entry name" value="Asp_Glu_race"/>
    <property type="match status" value="1"/>
</dbReference>
<dbReference type="PROSITE" id="PS00923">
    <property type="entry name" value="ASP_GLU_RACEMASE_1"/>
    <property type="match status" value="1"/>
</dbReference>
<evidence type="ECO:0000256" key="2">
    <source>
        <dbReference type="ARBA" id="ARBA00013090"/>
    </source>
</evidence>
<comment type="catalytic activity">
    <reaction evidence="1 7">
        <text>L-glutamate = D-glutamate</text>
        <dbReference type="Rhea" id="RHEA:12813"/>
        <dbReference type="ChEBI" id="CHEBI:29985"/>
        <dbReference type="ChEBI" id="CHEBI:29986"/>
        <dbReference type="EC" id="5.1.1.3"/>
    </reaction>
</comment>
<evidence type="ECO:0000256" key="6">
    <source>
        <dbReference type="ARBA" id="ARBA00023316"/>
    </source>
</evidence>
<comment type="similarity">
    <text evidence="7">Belongs to the aspartate/glutamate racemases family.</text>
</comment>
<dbReference type="NCBIfam" id="TIGR00067">
    <property type="entry name" value="glut_race"/>
    <property type="match status" value="1"/>
</dbReference>
<organism evidence="8 9">
    <name type="scientific">Paucibacter sediminis</name>
    <dbReference type="NCBI Taxonomy" id="3019553"/>
    <lineage>
        <taxon>Bacteria</taxon>
        <taxon>Pseudomonadati</taxon>
        <taxon>Pseudomonadota</taxon>
        <taxon>Betaproteobacteria</taxon>
        <taxon>Burkholderiales</taxon>
        <taxon>Sphaerotilaceae</taxon>
        <taxon>Roseateles</taxon>
    </lineage>
</organism>
<dbReference type="HAMAP" id="MF_00258">
    <property type="entry name" value="Glu_racemase"/>
    <property type="match status" value="1"/>
</dbReference>
<dbReference type="GO" id="GO:0008881">
    <property type="term" value="F:glutamate racemase activity"/>
    <property type="evidence" value="ECO:0007669"/>
    <property type="project" value="UniProtKB-UniRule"/>
</dbReference>
<dbReference type="InterPro" id="IPR033134">
    <property type="entry name" value="Asp/Glu_racemase_AS_2"/>
</dbReference>
<feature type="binding site" evidence="7">
    <location>
        <begin position="45"/>
        <end position="46"/>
    </location>
    <ligand>
        <name>substrate</name>
    </ligand>
</feature>
<keyword evidence="5 7" id="KW-0413">Isomerase</keyword>
<dbReference type="InterPro" id="IPR015942">
    <property type="entry name" value="Asp/Glu/hydantoin_racemase"/>
</dbReference>
<reference evidence="8" key="1">
    <citation type="submission" date="2023-01" db="EMBL/GenBank/DDBJ databases">
        <title>Whole genome sequence of Paucibacter sp. S2-9 isolated from pond sediment.</title>
        <authorList>
            <person name="Jung J.Y."/>
        </authorList>
    </citation>
    <scope>NUCLEOTIDE SEQUENCE</scope>
    <source>
        <strain evidence="8">S2-9</strain>
    </source>
</reference>
<dbReference type="EMBL" id="CP116346">
    <property type="protein sequence ID" value="WIT11853.1"/>
    <property type="molecule type" value="Genomic_DNA"/>
</dbReference>
<evidence type="ECO:0000313" key="9">
    <source>
        <dbReference type="Proteomes" id="UP001177769"/>
    </source>
</evidence>
<dbReference type="GO" id="GO:0008360">
    <property type="term" value="P:regulation of cell shape"/>
    <property type="evidence" value="ECO:0007669"/>
    <property type="project" value="UniProtKB-KW"/>
</dbReference>
<dbReference type="GO" id="GO:0009252">
    <property type="term" value="P:peptidoglycan biosynthetic process"/>
    <property type="evidence" value="ECO:0007669"/>
    <property type="project" value="UniProtKB-UniRule"/>
</dbReference>
<dbReference type="InterPro" id="IPR001920">
    <property type="entry name" value="Asp/Glu_race"/>
</dbReference>
<gene>
    <name evidence="7 8" type="primary">murI</name>
    <name evidence="8" type="ORF">PFX98_23720</name>
</gene>
<evidence type="ECO:0000256" key="7">
    <source>
        <dbReference type="HAMAP-Rule" id="MF_00258"/>
    </source>
</evidence>
<dbReference type="AlphaFoldDB" id="A0AA95NGP0"/>
<keyword evidence="6 7" id="KW-0961">Cell wall biogenesis/degradation</keyword>
<dbReference type="SUPFAM" id="SSF53681">
    <property type="entry name" value="Aspartate/glutamate racemase"/>
    <property type="match status" value="2"/>
</dbReference>
<name>A0AA95NGP0_9BURK</name>
<dbReference type="InterPro" id="IPR004391">
    <property type="entry name" value="Glu_race"/>
</dbReference>
<feature type="binding site" evidence="7">
    <location>
        <begin position="188"/>
        <end position="189"/>
    </location>
    <ligand>
        <name>substrate</name>
    </ligand>
</feature>
<evidence type="ECO:0000256" key="1">
    <source>
        <dbReference type="ARBA" id="ARBA00001602"/>
    </source>
</evidence>
<protein>
    <recommendedName>
        <fullName evidence="2 7">Glutamate racemase</fullName>
        <ecNumber evidence="2 7">5.1.1.3</ecNumber>
    </recommendedName>
</protein>